<proteinExistence type="evidence at protein level"/>
<dbReference type="PDB" id="8QLP">
    <property type="method" value="EM"/>
    <property type="resolution" value="3.14 A"/>
    <property type="chains" value="A/E/I/M=1-452"/>
</dbReference>
<dbReference type="PDB" id="8QLO">
    <property type="method" value="EM"/>
    <property type="resolution" value="2.57 A"/>
    <property type="chains" value="A=1-452"/>
</dbReference>
<dbReference type="InterPro" id="IPR035897">
    <property type="entry name" value="Toll_tir_struct_dom_sf"/>
</dbReference>
<name>A0AAN0NP98_9BACL</name>
<reference evidence="4 5" key="1">
    <citation type="journal article" date="2024" name="Nucleic Acids Res.">
        <title>Target DNA-dependent activation mechanism of the prokaryotic immune system SPARTA.</title>
        <authorList>
            <person name="Finocchio G."/>
            <person name="Koopal B."/>
            <person name="Potocnik A."/>
            <person name="Heijstek C."/>
            <person name="Westphal A.H."/>
            <person name="Jinek M."/>
            <person name="Swarts D.C."/>
        </authorList>
    </citation>
    <scope>STRUCTURE BY ELECTRON MICROSCOPY (2.57 ANGSTROMS)</scope>
</reference>
<evidence type="ECO:0007829" key="5">
    <source>
        <dbReference type="PDB" id="8QLP"/>
    </source>
</evidence>
<evidence type="ECO:0000313" key="2">
    <source>
        <dbReference type="PDB" id="8QLO"/>
    </source>
</evidence>
<dbReference type="GO" id="GO:0007165">
    <property type="term" value="P:signal transduction"/>
    <property type="evidence" value="ECO:0007669"/>
    <property type="project" value="InterPro"/>
</dbReference>
<protein>
    <submittedName>
        <fullName evidence="2 3">Toll/interleukin-1 receptor domain-containing protein</fullName>
    </submittedName>
</protein>
<evidence type="ECO:0000259" key="1">
    <source>
        <dbReference type="PROSITE" id="PS50104"/>
    </source>
</evidence>
<dbReference type="SUPFAM" id="SSF52200">
    <property type="entry name" value="Toll/Interleukin receptor TIR domain"/>
    <property type="match status" value="1"/>
</dbReference>
<keyword evidence="4 5" id="KW-0002">3D-structure</keyword>
<sequence length="452" mass="52978">SNARNKIFISHAAPDDNDFTKWLALKLIALGYEVWCDVLFLDKGADFWKVIDKEIREGAIKFLLATSEIAIKRDGVLKEIAVAEKVKKQLKDDNFIIPLIIDENLSYDDLPPEIIRLNAVDFKKSWAVGLQDLLKALDDQKVEKNSPDPDKSNALYQQIFLHNKGIIEREEIYDSNWFSILSFPKELRFHDYEKLMPKGFDVRELTYPAVRYKNYLCTFAWEYDFMHQLPKTETYNSSQTIRIPTEEILSGKYDSPFIGNFECQRLIVQLLNKAFELRMKEKGVREYPMSNKMGYWFEKGKLEKDKFNKVLLVGKQKDKHWHFGISAAGKLYPFPVLMISSHIFFTKDGKELIESKKIQHAARRRQGKNWWNDDWRNKLLAFVKYLSDDENSFYLEVGSEEKIYISNEPVQFVGKVSYNMPEKNNLKDEAEISDLNDLNEFDGEIFEETDSE</sequence>
<dbReference type="InterPro" id="IPR000157">
    <property type="entry name" value="TIR_dom"/>
</dbReference>
<dbReference type="AlphaFoldDB" id="A0AAN0NP98"/>
<dbReference type="Pfam" id="PF13676">
    <property type="entry name" value="TIR_2"/>
    <property type="match status" value="1"/>
</dbReference>
<dbReference type="SMR" id="A0AAN0NP98"/>
<evidence type="ECO:0000313" key="3">
    <source>
        <dbReference type="PDB" id="8QLP"/>
    </source>
</evidence>
<dbReference type="Gene3D" id="3.40.50.10140">
    <property type="entry name" value="Toll/interleukin-1 receptor homology (TIR) domain"/>
    <property type="match status" value="1"/>
</dbReference>
<dbReference type="EMDB" id="EMD-18486"/>
<evidence type="ECO:0007829" key="4">
    <source>
        <dbReference type="PDB" id="8QLO"/>
    </source>
</evidence>
<accession>A0AAN0NP98</accession>
<dbReference type="EMDB" id="EMD-18487"/>
<organism evidence="3">
    <name type="scientific">Bacillales bacterium</name>
    <dbReference type="NCBI Taxonomy" id="1904864"/>
    <lineage>
        <taxon>Bacteria</taxon>
        <taxon>Bacillati</taxon>
        <taxon>Bacillota</taxon>
        <taxon>Bacilli</taxon>
        <taxon>Bacillales</taxon>
    </lineage>
</organism>
<feature type="domain" description="TIR" evidence="1">
    <location>
        <begin position="3"/>
        <end position="159"/>
    </location>
</feature>
<dbReference type="PROSITE" id="PS50104">
    <property type="entry name" value="TIR"/>
    <property type="match status" value="1"/>
</dbReference>